<keyword evidence="13" id="KW-1185">Reference proteome</keyword>
<dbReference type="SUPFAM" id="SSF56281">
    <property type="entry name" value="Metallo-hydrolase/oxidoreductase"/>
    <property type="match status" value="2"/>
</dbReference>
<comment type="caution">
    <text evidence="12">The sequence shown here is derived from an EMBL/GenBank/DDBJ whole genome shotgun (WGS) entry which is preliminary data.</text>
</comment>
<evidence type="ECO:0000256" key="6">
    <source>
        <dbReference type="ARBA" id="ARBA00022722"/>
    </source>
</evidence>
<comment type="cofactor">
    <cofactor evidence="2">
        <name>Zn(2+)</name>
        <dbReference type="ChEBI" id="CHEBI:29105"/>
    </cofactor>
</comment>
<dbReference type="CDD" id="cd07718">
    <property type="entry name" value="RNaseZ_ELAC1_ELAC2-C-term-like_MBL-fold"/>
    <property type="match status" value="1"/>
</dbReference>
<reference evidence="12" key="1">
    <citation type="submission" date="2019-11" db="EMBL/GenBank/DDBJ databases">
        <title>The nuclear and mitochondrial genomes of Frieseomelitta varia - a highly eusocial stingless bee (Meliponini) with a permanently sterile worker caste.</title>
        <authorList>
            <person name="Freitas F.C.P."/>
            <person name="Lourenco A.P."/>
            <person name="Nunes F.M.F."/>
            <person name="Paschoal A.R."/>
            <person name="Abreu F.C.P."/>
            <person name="Barbin F.O."/>
            <person name="Bataglia L."/>
            <person name="Cardoso-Junior C.A.M."/>
            <person name="Cervoni M.S."/>
            <person name="Silva S.R."/>
            <person name="Dalarmi F."/>
            <person name="Del Lama M.A."/>
            <person name="Depintor T.S."/>
            <person name="Ferreira K.M."/>
            <person name="Goria P.S."/>
            <person name="Jaskot M.C."/>
            <person name="Lago D.C."/>
            <person name="Luna-Lucena D."/>
            <person name="Moda L.M."/>
            <person name="Nascimento L."/>
            <person name="Pedrino M."/>
            <person name="Rabico F.O."/>
            <person name="Sanches F.C."/>
            <person name="Santos D.E."/>
            <person name="Santos C.G."/>
            <person name="Vieira J."/>
            <person name="Lopes T.F."/>
            <person name="Barchuk A.R."/>
            <person name="Hartfelder K."/>
            <person name="Simoes Z.L.P."/>
            <person name="Bitondi M.M.G."/>
            <person name="Pinheiro D.G."/>
        </authorList>
    </citation>
    <scope>NUCLEOTIDE SEQUENCE</scope>
    <source>
        <strain evidence="12">USP_RPSP 00005682</strain>
        <tissue evidence="12">Whole individual</tissue>
    </source>
</reference>
<dbReference type="EMBL" id="WNWW01000131">
    <property type="protein sequence ID" value="KAF3430105.1"/>
    <property type="molecule type" value="Genomic_DNA"/>
</dbReference>
<dbReference type="EC" id="3.1.26.11" evidence="4"/>
<dbReference type="PANTHER" id="PTHR12553">
    <property type="entry name" value="ZINC PHOSPHODIESTERASE ELAC PROTEIN 2"/>
    <property type="match status" value="1"/>
</dbReference>
<protein>
    <recommendedName>
        <fullName evidence="4">ribonuclease Z</fullName>
        <ecNumber evidence="4">3.1.26.11</ecNumber>
    </recommendedName>
</protein>
<evidence type="ECO:0000256" key="3">
    <source>
        <dbReference type="ARBA" id="ARBA00007823"/>
    </source>
</evidence>
<evidence type="ECO:0000256" key="2">
    <source>
        <dbReference type="ARBA" id="ARBA00001947"/>
    </source>
</evidence>
<keyword evidence="6" id="KW-0540">Nuclease</keyword>
<evidence type="ECO:0000259" key="11">
    <source>
        <dbReference type="Pfam" id="PF13691"/>
    </source>
</evidence>
<dbReference type="GO" id="GO:0046872">
    <property type="term" value="F:metal ion binding"/>
    <property type="evidence" value="ECO:0007669"/>
    <property type="project" value="UniProtKB-KW"/>
</dbReference>
<dbReference type="InterPro" id="IPR027794">
    <property type="entry name" value="tRNase_Z_dom"/>
</dbReference>
<evidence type="ECO:0000256" key="5">
    <source>
        <dbReference type="ARBA" id="ARBA00022694"/>
    </source>
</evidence>
<evidence type="ECO:0000256" key="9">
    <source>
        <dbReference type="ARBA" id="ARBA00022801"/>
    </source>
</evidence>
<evidence type="ECO:0000256" key="7">
    <source>
        <dbReference type="ARBA" id="ARBA00022723"/>
    </source>
</evidence>
<dbReference type="AlphaFoldDB" id="A0A833W0X3"/>
<dbReference type="PANTHER" id="PTHR12553:SF49">
    <property type="entry name" value="ZINC PHOSPHODIESTERASE ELAC PROTEIN 2"/>
    <property type="match status" value="1"/>
</dbReference>
<feature type="domain" description="tRNase Z endonuclease" evidence="11">
    <location>
        <begin position="65"/>
        <end position="113"/>
    </location>
</feature>
<keyword evidence="9" id="KW-0378">Hydrolase</keyword>
<evidence type="ECO:0000313" key="12">
    <source>
        <dbReference type="EMBL" id="KAF3430105.1"/>
    </source>
</evidence>
<accession>A0A833W0X3</accession>
<dbReference type="GO" id="GO:0005739">
    <property type="term" value="C:mitochondrion"/>
    <property type="evidence" value="ECO:0007669"/>
    <property type="project" value="TreeGrafter"/>
</dbReference>
<dbReference type="InterPro" id="IPR036866">
    <property type="entry name" value="RibonucZ/Hydroxyglut_hydro"/>
</dbReference>
<evidence type="ECO:0000256" key="8">
    <source>
        <dbReference type="ARBA" id="ARBA00022759"/>
    </source>
</evidence>
<keyword evidence="7" id="KW-0479">Metal-binding</keyword>
<dbReference type="Pfam" id="PF23023">
    <property type="entry name" value="Anti-Pycsar_Apyc1"/>
    <property type="match status" value="1"/>
</dbReference>
<name>A0A833W0X3_9HYME</name>
<evidence type="ECO:0000256" key="1">
    <source>
        <dbReference type="ARBA" id="ARBA00000402"/>
    </source>
</evidence>
<keyword evidence="10" id="KW-0862">Zinc</keyword>
<dbReference type="GO" id="GO:0042781">
    <property type="term" value="F:3'-tRNA processing endoribonuclease activity"/>
    <property type="evidence" value="ECO:0007669"/>
    <property type="project" value="UniProtKB-EC"/>
</dbReference>
<evidence type="ECO:0000313" key="13">
    <source>
        <dbReference type="Proteomes" id="UP000655588"/>
    </source>
</evidence>
<keyword evidence="5" id="KW-0819">tRNA processing</keyword>
<proteinExistence type="inferred from homology"/>
<dbReference type="InterPro" id="IPR047151">
    <property type="entry name" value="RNZ2-like"/>
</dbReference>
<gene>
    <name evidence="12" type="ORF">E2986_07224</name>
</gene>
<keyword evidence="8" id="KW-0255">Endonuclease</keyword>
<evidence type="ECO:0000256" key="10">
    <source>
        <dbReference type="ARBA" id="ARBA00022833"/>
    </source>
</evidence>
<dbReference type="GO" id="GO:1990180">
    <property type="term" value="P:mitochondrial tRNA 3'-end processing"/>
    <property type="evidence" value="ECO:0007669"/>
    <property type="project" value="TreeGrafter"/>
</dbReference>
<organism evidence="12 13">
    <name type="scientific">Frieseomelitta varia</name>
    <dbReference type="NCBI Taxonomy" id="561572"/>
    <lineage>
        <taxon>Eukaryota</taxon>
        <taxon>Metazoa</taxon>
        <taxon>Ecdysozoa</taxon>
        <taxon>Arthropoda</taxon>
        <taxon>Hexapoda</taxon>
        <taxon>Insecta</taxon>
        <taxon>Pterygota</taxon>
        <taxon>Neoptera</taxon>
        <taxon>Endopterygota</taxon>
        <taxon>Hymenoptera</taxon>
        <taxon>Apocrita</taxon>
        <taxon>Aculeata</taxon>
        <taxon>Apoidea</taxon>
        <taxon>Anthophila</taxon>
        <taxon>Apidae</taxon>
        <taxon>Frieseomelitta</taxon>
    </lineage>
</organism>
<comment type="similarity">
    <text evidence="3">Belongs to the RNase Z family.</text>
</comment>
<sequence length="773" mass="88440">MVTMFQFSTCLFKFITKNIHIIKAHNRLLSESSVINLAVMQQKKEFKHFNAYLKVLGSGALGTPQCVFFMTDHSNYIFNCGESTQRLSQEHGCKLSKIENIFVTHFSWKNIGGIPGLLLTVQSSGTTEINIHCPEGVRDFIEAVKSFVFLPKLKISYFTIDESAEYNDCRMKVSYVPITKSTKNIKKLSSDLVDQEQYYTNENDKRVINEETDKEKVKEGKKLKSIPKVICYICTVHSRSGKLLIDKCINFGVPPGPLLDKLKQGMDITKPDGSVVYSKDVVSPDIPETTFIVVECPTDEYLDPIVNHPAFLKYQQTETEANENKVFCIFHCTSDQIFTNQRYQDWLRKFSSNTQHVIVNSENTCMGSEAVYKNQSLLNMLHPEIFPLLSKDRFDKDKERLVIWKISNNSETLNDNIYRARTGQVIEIRPMPKPLQNAEIYKDTQIYIDDLLQLPDFTTVLKELKAVIKEKSVEHNLNTIPDYPRIVMLGTGCSVPNKVRNTSGILLRVNKDCSILLDCGEGTLGQIIRFYGVSEGLNILRTIKAIYVSHMHADHHLGFIGLLSVRKKVTDEKLYLLAPKILTPWYEFCDDQFNSIKEQYISINNNNLYFQHHNLSSVLKSMIFKKLNVKDISTIYVLHCKQSYGVAITLEDNKKIVYSGDTIFCQRLIDLGQNCDLLIHEATMENGLEQLAYSKSHSTTSQAIKAGKSMNAKFILLTHFSQRYSKIPFIPEEKNVGLAYDNMEFKLPQLPLLPLFYPCIKVMFSEYNKVLSK</sequence>
<dbReference type="Proteomes" id="UP000655588">
    <property type="component" value="Unassembled WGS sequence"/>
</dbReference>
<dbReference type="Gene3D" id="3.60.15.10">
    <property type="entry name" value="Ribonuclease Z/Hydroxyacylglutathione hydrolase-like"/>
    <property type="match status" value="2"/>
</dbReference>
<dbReference type="Pfam" id="PF13691">
    <property type="entry name" value="Lactamase_B_4"/>
    <property type="match status" value="1"/>
</dbReference>
<evidence type="ECO:0000256" key="4">
    <source>
        <dbReference type="ARBA" id="ARBA00012477"/>
    </source>
</evidence>
<comment type="catalytic activity">
    <reaction evidence="1">
        <text>Endonucleolytic cleavage of RNA, removing extra 3' nucleotides from tRNA precursor, generating 3' termini of tRNAs. A 3'-hydroxy group is left at the tRNA terminus and a 5'-phosphoryl group is left at the trailer molecule.</text>
        <dbReference type="EC" id="3.1.26.11"/>
    </reaction>
</comment>